<keyword evidence="1" id="KW-0805">Transcription regulation</keyword>
<evidence type="ECO:0000256" key="2">
    <source>
        <dbReference type="ARBA" id="ARBA00023125"/>
    </source>
</evidence>
<evidence type="ECO:0000256" key="1">
    <source>
        <dbReference type="ARBA" id="ARBA00023015"/>
    </source>
</evidence>
<comment type="caution">
    <text evidence="5">The sequence shown here is derived from an EMBL/GenBank/DDBJ whole genome shotgun (WGS) entry which is preliminary data.</text>
</comment>
<dbReference type="SMART" id="SM00354">
    <property type="entry name" value="HTH_LACI"/>
    <property type="match status" value="1"/>
</dbReference>
<dbReference type="CDD" id="cd01392">
    <property type="entry name" value="HTH_LacI"/>
    <property type="match status" value="1"/>
</dbReference>
<dbReference type="SUPFAM" id="SSF53822">
    <property type="entry name" value="Periplasmic binding protein-like I"/>
    <property type="match status" value="1"/>
</dbReference>
<evidence type="ECO:0000313" key="6">
    <source>
        <dbReference type="Proteomes" id="UP000241118"/>
    </source>
</evidence>
<dbReference type="GO" id="GO:0000976">
    <property type="term" value="F:transcription cis-regulatory region binding"/>
    <property type="evidence" value="ECO:0007669"/>
    <property type="project" value="TreeGrafter"/>
</dbReference>
<dbReference type="CDD" id="cd06292">
    <property type="entry name" value="PBP1_AglR_RafR-like"/>
    <property type="match status" value="1"/>
</dbReference>
<dbReference type="Proteomes" id="UP000241118">
    <property type="component" value="Unassembled WGS sequence"/>
</dbReference>
<dbReference type="AlphaFoldDB" id="A0A2P8I3G5"/>
<dbReference type="Gene3D" id="1.10.260.40">
    <property type="entry name" value="lambda repressor-like DNA-binding domains"/>
    <property type="match status" value="1"/>
</dbReference>
<evidence type="ECO:0000259" key="4">
    <source>
        <dbReference type="PROSITE" id="PS50932"/>
    </source>
</evidence>
<dbReference type="RefSeq" id="WP_106618353.1">
    <property type="nucleotide sequence ID" value="NZ_PYAX01000010.1"/>
</dbReference>
<keyword evidence="6" id="KW-1185">Reference proteome</keyword>
<dbReference type="SUPFAM" id="SSF47413">
    <property type="entry name" value="lambda repressor-like DNA-binding domains"/>
    <property type="match status" value="1"/>
</dbReference>
<dbReference type="GO" id="GO:0003700">
    <property type="term" value="F:DNA-binding transcription factor activity"/>
    <property type="evidence" value="ECO:0007669"/>
    <property type="project" value="TreeGrafter"/>
</dbReference>
<reference evidence="5 6" key="1">
    <citation type="submission" date="2018-03" db="EMBL/GenBank/DDBJ databases">
        <title>Genomic Encyclopedia of Type Strains, Phase III (KMG-III): the genomes of soil and plant-associated and newly described type strains.</title>
        <authorList>
            <person name="Whitman W."/>
        </authorList>
    </citation>
    <scope>NUCLEOTIDE SEQUENCE [LARGE SCALE GENOMIC DNA]</scope>
    <source>
        <strain evidence="5 6">CGMCC 4.7097</strain>
    </source>
</reference>
<name>A0A2P8I3G5_SACCR</name>
<evidence type="ECO:0000313" key="5">
    <source>
        <dbReference type="EMBL" id="PSL53019.1"/>
    </source>
</evidence>
<dbReference type="Pfam" id="PF00356">
    <property type="entry name" value="LacI"/>
    <property type="match status" value="1"/>
</dbReference>
<dbReference type="InterPro" id="IPR028082">
    <property type="entry name" value="Peripla_BP_I"/>
</dbReference>
<dbReference type="PROSITE" id="PS00356">
    <property type="entry name" value="HTH_LACI_1"/>
    <property type="match status" value="1"/>
</dbReference>
<organism evidence="5 6">
    <name type="scientific">Saccharothrix carnea</name>
    <dbReference type="NCBI Taxonomy" id="1280637"/>
    <lineage>
        <taxon>Bacteria</taxon>
        <taxon>Bacillati</taxon>
        <taxon>Actinomycetota</taxon>
        <taxon>Actinomycetes</taxon>
        <taxon>Pseudonocardiales</taxon>
        <taxon>Pseudonocardiaceae</taxon>
        <taxon>Saccharothrix</taxon>
    </lineage>
</organism>
<dbReference type="PROSITE" id="PS50932">
    <property type="entry name" value="HTH_LACI_2"/>
    <property type="match status" value="1"/>
</dbReference>
<proteinExistence type="predicted"/>
<dbReference type="InterPro" id="IPR010982">
    <property type="entry name" value="Lambda_DNA-bd_dom_sf"/>
</dbReference>
<keyword evidence="2" id="KW-0238">DNA-binding</keyword>
<evidence type="ECO:0000256" key="3">
    <source>
        <dbReference type="ARBA" id="ARBA00023163"/>
    </source>
</evidence>
<accession>A0A2P8I3G5</accession>
<dbReference type="OrthoDB" id="3324394at2"/>
<keyword evidence="3" id="KW-0804">Transcription</keyword>
<dbReference type="InterPro" id="IPR000843">
    <property type="entry name" value="HTH_LacI"/>
</dbReference>
<dbReference type="EMBL" id="PYAX01000010">
    <property type="protein sequence ID" value="PSL53019.1"/>
    <property type="molecule type" value="Genomic_DNA"/>
</dbReference>
<feature type="domain" description="HTH lacI-type" evidence="4">
    <location>
        <begin position="4"/>
        <end position="58"/>
    </location>
</feature>
<sequence>MTQRRLAEVAAKVGVSEATVSRVLNGKPGVSDATRSAVLTALDVLGYERPTQLRGERARLVGLVLPELQNPIFPAFADVVGNALAQRGFTPVLCTRTAGGVTEADYLELLFEQHVSGVVFAGGQYAQADASHEHYRQMTRRKLPAVLVNAAIEDLGFPRVSCDDAVAVEQAFGHLVALGHVRIGAVLGPSDHMPSRRKLTALTSCASAAGVELFEEHAMFSLEGGQAAATRLLHRGVTAILCASDPLALGAVRAVRRHGLKVPHDVSVVGYDDSPLMTCTEPPLTTVRQPIEAMGRAAVELLANQIAGTPVPDEELLFEPELVVRSSTAPAPR</sequence>
<gene>
    <name evidence="5" type="ORF">B0I31_110110</name>
</gene>
<dbReference type="PANTHER" id="PTHR30146:SF153">
    <property type="entry name" value="LACTOSE OPERON REPRESSOR"/>
    <property type="match status" value="1"/>
</dbReference>
<dbReference type="PANTHER" id="PTHR30146">
    <property type="entry name" value="LACI-RELATED TRANSCRIPTIONAL REPRESSOR"/>
    <property type="match status" value="1"/>
</dbReference>
<protein>
    <submittedName>
        <fullName evidence="5">LacI family transcriptional regulator</fullName>
    </submittedName>
</protein>
<dbReference type="Pfam" id="PF13377">
    <property type="entry name" value="Peripla_BP_3"/>
    <property type="match status" value="1"/>
</dbReference>
<dbReference type="InterPro" id="IPR046335">
    <property type="entry name" value="LacI/GalR-like_sensor"/>
</dbReference>
<dbReference type="Gene3D" id="3.40.50.2300">
    <property type="match status" value="2"/>
</dbReference>